<evidence type="ECO:0000313" key="8">
    <source>
        <dbReference type="EMBL" id="VCT86231.1"/>
    </source>
</evidence>
<dbReference type="InterPro" id="IPR009057">
    <property type="entry name" value="Homeodomain-like_sf"/>
</dbReference>
<evidence type="ECO:0000256" key="3">
    <source>
        <dbReference type="ARBA" id="ARBA00023163"/>
    </source>
</evidence>
<proteinExistence type="predicted"/>
<dbReference type="InterPro" id="IPR001347">
    <property type="entry name" value="SIS_dom"/>
</dbReference>
<dbReference type="PANTHER" id="PTHR30514">
    <property type="entry name" value="GLUCOKINASE"/>
    <property type="match status" value="1"/>
</dbReference>
<dbReference type="EMBL" id="PDCJ01000005">
    <property type="protein sequence ID" value="PEG29184.1"/>
    <property type="molecule type" value="Genomic_DNA"/>
</dbReference>
<evidence type="ECO:0000256" key="1">
    <source>
        <dbReference type="ARBA" id="ARBA00023015"/>
    </source>
</evidence>
<dbReference type="Pfam" id="PF01380">
    <property type="entry name" value="SIS"/>
    <property type="match status" value="1"/>
</dbReference>
<organism evidence="7 9">
    <name type="scientific">Clostridium neonatale</name>
    <dbReference type="NCBI Taxonomy" id="137838"/>
    <lineage>
        <taxon>Bacteria</taxon>
        <taxon>Bacillati</taxon>
        <taxon>Bacillota</taxon>
        <taxon>Clostridia</taxon>
        <taxon>Eubacteriales</taxon>
        <taxon>Clostridiaceae</taxon>
        <taxon>Clostridium</taxon>
    </lineage>
</organism>
<dbReference type="Proteomes" id="UP000220840">
    <property type="component" value="Unassembled WGS sequence"/>
</dbReference>
<dbReference type="RefSeq" id="WP_058293325.1">
    <property type="nucleotide sequence ID" value="NZ_CAKJVD010000078.1"/>
</dbReference>
<dbReference type="InterPro" id="IPR035472">
    <property type="entry name" value="RpiR-like_SIS"/>
</dbReference>
<evidence type="ECO:0000313" key="6">
    <source>
        <dbReference type="EMBL" id="CAG9702791.1"/>
    </source>
</evidence>
<dbReference type="Pfam" id="PF01418">
    <property type="entry name" value="HTH_6"/>
    <property type="match status" value="1"/>
</dbReference>
<evidence type="ECO:0000313" key="9">
    <source>
        <dbReference type="Proteomes" id="UP000220840"/>
    </source>
</evidence>
<evidence type="ECO:0000313" key="7">
    <source>
        <dbReference type="EMBL" id="PEG29184.1"/>
    </source>
</evidence>
<keyword evidence="1" id="KW-0805">Transcription regulation</keyword>
<dbReference type="EMBL" id="UWJD01000003">
    <property type="protein sequence ID" value="VCT86231.1"/>
    <property type="molecule type" value="Genomic_DNA"/>
</dbReference>
<dbReference type="GO" id="GO:0097367">
    <property type="term" value="F:carbohydrate derivative binding"/>
    <property type="evidence" value="ECO:0007669"/>
    <property type="project" value="InterPro"/>
</dbReference>
<evidence type="ECO:0000259" key="5">
    <source>
        <dbReference type="PROSITE" id="PS51464"/>
    </source>
</evidence>
<reference evidence="7 9" key="1">
    <citation type="submission" date="2017-10" db="EMBL/GenBank/DDBJ databases">
        <title>Effective Description of Clostridium neonatale sp. nov. linked to necrotizing enterocolitis in neonates and a clarification of species assignable to the genus Clostridium (Prazmowski 1880) emend. Lawson and Rainey 2016.</title>
        <authorList>
            <person name="Bernard K."/>
            <person name="Burdz T."/>
            <person name="Wiebe D."/>
            <person name="Balcewich B."/>
            <person name="Alfa M."/>
            <person name="Bernier A.-M."/>
        </authorList>
    </citation>
    <scope>NUCLEOTIDE SEQUENCE [LARGE SCALE GENOMIC DNA]</scope>
    <source>
        <strain evidence="7 9">LCDC99A005</strain>
    </source>
</reference>
<dbReference type="PROSITE" id="PS51071">
    <property type="entry name" value="HTH_RPIR"/>
    <property type="match status" value="1"/>
</dbReference>
<dbReference type="GO" id="GO:0003700">
    <property type="term" value="F:DNA-binding transcription factor activity"/>
    <property type="evidence" value="ECO:0007669"/>
    <property type="project" value="InterPro"/>
</dbReference>
<evidence type="ECO:0000256" key="2">
    <source>
        <dbReference type="ARBA" id="ARBA00023125"/>
    </source>
</evidence>
<dbReference type="EMBL" id="CAKJVE010000004">
    <property type="protein sequence ID" value="CAG9702791.1"/>
    <property type="molecule type" value="Genomic_DNA"/>
</dbReference>
<dbReference type="Gene3D" id="1.10.10.10">
    <property type="entry name" value="Winged helix-like DNA-binding domain superfamily/Winged helix DNA-binding domain"/>
    <property type="match status" value="1"/>
</dbReference>
<dbReference type="STRING" id="137838.GCA_001458595_00332"/>
<keyword evidence="3" id="KW-0804">Transcription</keyword>
<dbReference type="InterPro" id="IPR036388">
    <property type="entry name" value="WH-like_DNA-bd_sf"/>
</dbReference>
<keyword evidence="9" id="KW-1185">Reference proteome</keyword>
<dbReference type="InterPro" id="IPR047640">
    <property type="entry name" value="RpiR-like"/>
</dbReference>
<dbReference type="GeneID" id="68879383"/>
<evidence type="ECO:0000313" key="10">
    <source>
        <dbReference type="Proteomes" id="UP000431451"/>
    </source>
</evidence>
<protein>
    <submittedName>
        <fullName evidence="7">MurR/RpiR family transcriptional regulator</fullName>
    </submittedName>
    <submittedName>
        <fullName evidence="8">Putative HTH-type transcriptional regulator YbbH</fullName>
    </submittedName>
    <submittedName>
        <fullName evidence="6">Transcriptional regulator, SIS domain</fullName>
    </submittedName>
</protein>
<evidence type="ECO:0000259" key="4">
    <source>
        <dbReference type="PROSITE" id="PS51071"/>
    </source>
</evidence>
<dbReference type="SUPFAM" id="SSF53697">
    <property type="entry name" value="SIS domain"/>
    <property type="match status" value="1"/>
</dbReference>
<dbReference type="InterPro" id="IPR000281">
    <property type="entry name" value="HTH_RpiR"/>
</dbReference>
<reference evidence="8 10" key="2">
    <citation type="submission" date="2018-06" db="EMBL/GenBank/DDBJ databases">
        <authorList>
            <consortium name="IHU Genomes"/>
        </authorList>
    </citation>
    <scope>NUCLEOTIDE SEQUENCE [LARGE SCALE GENOMIC DNA]</scope>
    <source>
        <strain evidence="8 10">NEC25</strain>
    </source>
</reference>
<sequence>MLNFIDNNILNTLTQSELSILQYIDTHTSEVLNMSIHELSEKVFFSTATILRLCKKLNFSGYSELKFSLKNRLNSQEVIDINPINNENVLMDLYTQIENTSRLLDTKNIDVVVNYLLSDKKVHLFSTGITSMVFEYMQRYLLATERSTTLYKTDTIAYHSAQNLTENDVLILASVTGSNPSILKAARIAKSNNVHIIAITPLTNNPLSQLADTTLYFFSRDRIFSNSDVKSRTGIFYIIDIILQHYLYYLNQSKIDI</sequence>
<dbReference type="CDD" id="cd05013">
    <property type="entry name" value="SIS_RpiR"/>
    <property type="match status" value="1"/>
</dbReference>
<name>A0A2A7MBQ4_9CLOT</name>
<reference evidence="6" key="3">
    <citation type="submission" date="2021-10" db="EMBL/GenBank/DDBJ databases">
        <authorList>
            <person name="Mesa V."/>
        </authorList>
    </citation>
    <scope>NUCLEOTIDE SEQUENCE</scope>
    <source>
        <strain evidence="6">CC3_PB</strain>
    </source>
</reference>
<dbReference type="Gene3D" id="3.40.50.10490">
    <property type="entry name" value="Glucose-6-phosphate isomerase like protein, domain 1"/>
    <property type="match status" value="1"/>
</dbReference>
<dbReference type="GO" id="GO:0003677">
    <property type="term" value="F:DNA binding"/>
    <property type="evidence" value="ECO:0007669"/>
    <property type="project" value="UniProtKB-KW"/>
</dbReference>
<dbReference type="AlphaFoldDB" id="A0A2A7MBQ4"/>
<dbReference type="GO" id="GO:1901135">
    <property type="term" value="P:carbohydrate derivative metabolic process"/>
    <property type="evidence" value="ECO:0007669"/>
    <property type="project" value="InterPro"/>
</dbReference>
<dbReference type="PROSITE" id="PS51464">
    <property type="entry name" value="SIS"/>
    <property type="match status" value="1"/>
</dbReference>
<feature type="domain" description="SIS" evidence="5">
    <location>
        <begin position="112"/>
        <end position="257"/>
    </location>
</feature>
<gene>
    <name evidence="8" type="primary">ybbH_3</name>
    <name evidence="6" type="ORF">CNEO_40168</name>
    <name evidence="8" type="ORF">CNEONATNEC25_03842</name>
    <name evidence="7" type="ORF">CQ394_19670</name>
</gene>
<dbReference type="InterPro" id="IPR046348">
    <property type="entry name" value="SIS_dom_sf"/>
</dbReference>
<dbReference type="OrthoDB" id="3684496at2"/>
<dbReference type="PANTHER" id="PTHR30514:SF21">
    <property type="entry name" value="RPIR-FAMILY TRANSCRIPTIONAL REGULATOR"/>
    <property type="match status" value="1"/>
</dbReference>
<dbReference type="SUPFAM" id="SSF46689">
    <property type="entry name" value="Homeodomain-like"/>
    <property type="match status" value="1"/>
</dbReference>
<accession>A0A2A7MBQ4</accession>
<dbReference type="Proteomes" id="UP000789738">
    <property type="component" value="Unassembled WGS sequence"/>
</dbReference>
<feature type="domain" description="HTH rpiR-type" evidence="4">
    <location>
        <begin position="1"/>
        <end position="76"/>
    </location>
</feature>
<keyword evidence="2" id="KW-0238">DNA-binding</keyword>
<dbReference type="Proteomes" id="UP000431451">
    <property type="component" value="Unassembled WGS sequence"/>
</dbReference>